<organism evidence="1 2">
    <name type="scientific">Stutzerimonas stutzeri</name>
    <name type="common">Pseudomonas stutzeri</name>
    <dbReference type="NCBI Taxonomy" id="316"/>
    <lineage>
        <taxon>Bacteria</taxon>
        <taxon>Pseudomonadati</taxon>
        <taxon>Pseudomonadota</taxon>
        <taxon>Gammaproteobacteria</taxon>
        <taxon>Pseudomonadales</taxon>
        <taxon>Pseudomonadaceae</taxon>
        <taxon>Stutzerimonas</taxon>
    </lineage>
</organism>
<evidence type="ECO:0000313" key="2">
    <source>
        <dbReference type="Proteomes" id="UP000032439"/>
    </source>
</evidence>
<dbReference type="EMBL" id="JXXD01000009">
    <property type="protein sequence ID" value="KIZ38538.1"/>
    <property type="molecule type" value="Genomic_DNA"/>
</dbReference>
<sequence>MPTSGSDQVACFTFGRRLDAVVPENSRRRFNQSCEGPATHHHWGQTIADRRAKQLIAIKQRALLGIATRHIEAHQPVISQLFAHGGHFEYFSFDYFATDAPVGVPVQQQRLAEGETIFVEVITIGIYEPQANTVDVGFYQIKAKGQIHRQEVLAVIQGALKRGGCERGRSEIPALTGGGISKSRHSKRRNMYLAK</sequence>
<reference evidence="1 2" key="1">
    <citation type="submission" date="2014-11" db="EMBL/GenBank/DDBJ databases">
        <title>Genomics and ecophysiology of heterotrophic nitrogen fixing bacteria isolated from estuarine surface water.</title>
        <authorList>
            <person name="Bentzon-Tilia M."/>
            <person name="Severin I."/>
            <person name="Hansen L.H."/>
            <person name="Riemann L."/>
        </authorList>
    </citation>
    <scope>NUCLEOTIDE SEQUENCE [LARGE SCALE GENOMIC DNA]</scope>
    <source>
        <strain evidence="1 2">BAL361</strain>
    </source>
</reference>
<dbReference type="Proteomes" id="UP000032439">
    <property type="component" value="Unassembled WGS sequence"/>
</dbReference>
<comment type="caution">
    <text evidence="1">The sequence shown here is derived from an EMBL/GenBank/DDBJ whole genome shotgun (WGS) entry which is preliminary data.</text>
</comment>
<protein>
    <submittedName>
        <fullName evidence="1">Uncharacterized protein</fullName>
    </submittedName>
</protein>
<dbReference type="AlphaFoldDB" id="A0A0D7ECS6"/>
<gene>
    <name evidence="1" type="ORF">LO50_01020</name>
</gene>
<accession>A0A0D7ECS6</accession>
<name>A0A0D7ECS6_STUST</name>
<proteinExistence type="predicted"/>
<evidence type="ECO:0000313" key="1">
    <source>
        <dbReference type="EMBL" id="KIZ38538.1"/>
    </source>
</evidence>